<dbReference type="EC" id="2.7.7.7" evidence="4"/>
<accession>A0A915A9B2</accession>
<dbReference type="Pfam" id="PF00817">
    <property type="entry name" value="IMS"/>
    <property type="match status" value="1"/>
</dbReference>
<evidence type="ECO:0000256" key="9">
    <source>
        <dbReference type="ARBA" id="ARBA00022705"/>
    </source>
</evidence>
<evidence type="ECO:0000256" key="7">
    <source>
        <dbReference type="ARBA" id="ARBA00022679"/>
    </source>
</evidence>
<evidence type="ECO:0000256" key="4">
    <source>
        <dbReference type="ARBA" id="ARBA00012417"/>
    </source>
</evidence>
<sequence length="641" mass="72258">MQTFNDNKAGMIGIDKERIQKIIEENTSANFDEYAKKRSERIASRIEHNRKLLTTFTAQQIAKAQCEMDELVESLEERRDLSRIALHIDMDAFFAAVEMRDDPSLRTVPMAVGSDSMLSTSNYIARRYGVRAAMPGFIGRKLCPELKIVPCNFRKYRTASHEVRKIFEEYDSNFQMGSLDEAYLDISEYALTRLEPVERTRIRYTGDCICRLPLLTEDEKEEMKNANVSESLCGKCGKTRISVCDMVCFGTDIEEIVRELRFRVEQATGLTCSAGIAPNSMIAKICSDINKPNGQFRVANSKEAVLKFMRDLPIRKVSGVGAVTEAILKGIEVEKCGDLYDKRAIISLLFTRCSYEHFLRIALGVSTSYTAFFTSEKESRRKSISVERTFHPTGDIGLLLEITENLCNELVESLAKRMIRGGYSATVKMKFSTFDVITRCVSVDHVICDTSRLMPLCERIIRNELREGNKQLRLLGVRLSRLLFIDDKIESMKSLTSFWSNGKHDTVVDAETGDDGIEEIDEEGSNDATSLFPSSAVSSSKSSTNSSENGTENHIVQLCPICEAELPDELSVVNSHIDECLNRQAIAELQDERKEAGESLSLSRKISSKRRRSPSKPTKSSSVDGIRKKISIRDYFTTRNL</sequence>
<evidence type="ECO:0000256" key="20">
    <source>
        <dbReference type="SAM" id="MobiDB-lite"/>
    </source>
</evidence>
<dbReference type="Gene3D" id="3.30.70.270">
    <property type="match status" value="1"/>
</dbReference>
<comment type="similarity">
    <text evidence="3">Belongs to the DNA polymerase type-Y family.</text>
</comment>
<dbReference type="InterPro" id="IPR043502">
    <property type="entry name" value="DNA/RNA_pol_sf"/>
</dbReference>
<dbReference type="GO" id="GO:0006260">
    <property type="term" value="P:DNA replication"/>
    <property type="evidence" value="ECO:0007669"/>
    <property type="project" value="UniProtKB-KW"/>
</dbReference>
<dbReference type="FunFam" id="3.30.1490.100:FF:000004">
    <property type="entry name" value="DNA polymerase IV"/>
    <property type="match status" value="1"/>
</dbReference>
<keyword evidence="9" id="KW-0235">DNA replication</keyword>
<keyword evidence="22" id="KW-1185">Reference proteome</keyword>
<feature type="domain" description="UmuC" evidence="21">
    <location>
        <begin position="85"/>
        <end position="321"/>
    </location>
</feature>
<dbReference type="SUPFAM" id="SSF56672">
    <property type="entry name" value="DNA/RNA polymerases"/>
    <property type="match status" value="1"/>
</dbReference>
<keyword evidence="12" id="KW-0863">Zinc-finger</keyword>
<reference evidence="23" key="1">
    <citation type="submission" date="2022-11" db="UniProtKB">
        <authorList>
            <consortium name="WormBaseParasite"/>
        </authorList>
    </citation>
    <scope>IDENTIFICATION</scope>
</reference>
<organism evidence="22 23">
    <name type="scientific">Parascaris univalens</name>
    <name type="common">Nematode worm</name>
    <dbReference type="NCBI Taxonomy" id="6257"/>
    <lineage>
        <taxon>Eukaryota</taxon>
        <taxon>Metazoa</taxon>
        <taxon>Ecdysozoa</taxon>
        <taxon>Nematoda</taxon>
        <taxon>Chromadorea</taxon>
        <taxon>Rhabditida</taxon>
        <taxon>Spirurina</taxon>
        <taxon>Ascaridomorpha</taxon>
        <taxon>Ascaridoidea</taxon>
        <taxon>Ascarididae</taxon>
        <taxon>Parascaris</taxon>
    </lineage>
</organism>
<dbReference type="InterPro" id="IPR017961">
    <property type="entry name" value="DNA_pol_Y-fam_little_finger"/>
</dbReference>
<keyword evidence="16" id="KW-0238">DNA-binding</keyword>
<name>A0A915A9B2_PARUN</name>
<dbReference type="PROSITE" id="PS50173">
    <property type="entry name" value="UMUC"/>
    <property type="match status" value="1"/>
</dbReference>
<dbReference type="InterPro" id="IPR036775">
    <property type="entry name" value="DNA_pol_Y-fam_lit_finger_sf"/>
</dbReference>
<dbReference type="FunFam" id="1.10.150.810:FF:000001">
    <property type="entry name" value="DNA polymerase kappa"/>
    <property type="match status" value="1"/>
</dbReference>
<evidence type="ECO:0000256" key="13">
    <source>
        <dbReference type="ARBA" id="ARBA00022833"/>
    </source>
</evidence>
<keyword evidence="17" id="KW-0234">DNA repair</keyword>
<evidence type="ECO:0000256" key="16">
    <source>
        <dbReference type="ARBA" id="ARBA00023125"/>
    </source>
</evidence>
<dbReference type="GO" id="GO:0003684">
    <property type="term" value="F:damaged DNA binding"/>
    <property type="evidence" value="ECO:0007669"/>
    <property type="project" value="InterPro"/>
</dbReference>
<dbReference type="Proteomes" id="UP000887569">
    <property type="component" value="Unplaced"/>
</dbReference>
<dbReference type="Pfam" id="PF11799">
    <property type="entry name" value="IMS_C"/>
    <property type="match status" value="1"/>
</dbReference>
<keyword evidence="18" id="KW-0539">Nucleus</keyword>
<dbReference type="SUPFAM" id="SSF100879">
    <property type="entry name" value="Lesion bypass DNA polymerase (Y-family), little finger domain"/>
    <property type="match status" value="1"/>
</dbReference>
<comment type="subcellular location">
    <subcellularLocation>
        <location evidence="2">Nucleus</location>
    </subcellularLocation>
</comment>
<dbReference type="Gene3D" id="1.10.150.20">
    <property type="entry name" value="5' to 3' exonuclease, C-terminal subdomain"/>
    <property type="match status" value="1"/>
</dbReference>
<proteinExistence type="inferred from homology"/>
<dbReference type="Gene3D" id="3.30.1490.100">
    <property type="entry name" value="DNA polymerase, Y-family, little finger domain"/>
    <property type="match status" value="1"/>
</dbReference>
<dbReference type="GO" id="GO:0005634">
    <property type="term" value="C:nucleus"/>
    <property type="evidence" value="ECO:0007669"/>
    <property type="project" value="UniProtKB-SubCell"/>
</dbReference>
<evidence type="ECO:0000256" key="15">
    <source>
        <dbReference type="ARBA" id="ARBA00022932"/>
    </source>
</evidence>
<evidence type="ECO:0000313" key="23">
    <source>
        <dbReference type="WBParaSite" id="PgR003_g121_t02"/>
    </source>
</evidence>
<dbReference type="AlphaFoldDB" id="A0A915A9B2"/>
<evidence type="ECO:0000256" key="10">
    <source>
        <dbReference type="ARBA" id="ARBA00022723"/>
    </source>
</evidence>
<evidence type="ECO:0000256" key="17">
    <source>
        <dbReference type="ARBA" id="ARBA00023204"/>
    </source>
</evidence>
<dbReference type="InterPro" id="IPR050116">
    <property type="entry name" value="DNA_polymerase-Y"/>
</dbReference>
<evidence type="ECO:0000256" key="19">
    <source>
        <dbReference type="ARBA" id="ARBA00049244"/>
    </source>
</evidence>
<feature type="compositionally biased region" description="Low complexity" evidence="20">
    <location>
        <begin position="530"/>
        <end position="547"/>
    </location>
</feature>
<feature type="region of interest" description="Disordered" evidence="20">
    <location>
        <begin position="517"/>
        <end position="551"/>
    </location>
</feature>
<feature type="region of interest" description="Disordered" evidence="20">
    <location>
        <begin position="592"/>
        <end position="626"/>
    </location>
</feature>
<evidence type="ECO:0000256" key="3">
    <source>
        <dbReference type="ARBA" id="ARBA00010945"/>
    </source>
</evidence>
<dbReference type="PIRSF" id="PIRSF036603">
    <property type="entry name" value="DPol_eta"/>
    <property type="match status" value="1"/>
</dbReference>
<dbReference type="InterPro" id="IPR001126">
    <property type="entry name" value="UmuC"/>
</dbReference>
<evidence type="ECO:0000256" key="11">
    <source>
        <dbReference type="ARBA" id="ARBA00022763"/>
    </source>
</evidence>
<comment type="catalytic activity">
    <reaction evidence="19">
        <text>DNA(n) + a 2'-deoxyribonucleoside 5'-triphosphate = DNA(n+1) + diphosphate</text>
        <dbReference type="Rhea" id="RHEA:22508"/>
        <dbReference type="Rhea" id="RHEA-COMP:17339"/>
        <dbReference type="Rhea" id="RHEA-COMP:17340"/>
        <dbReference type="ChEBI" id="CHEBI:33019"/>
        <dbReference type="ChEBI" id="CHEBI:61560"/>
        <dbReference type="ChEBI" id="CHEBI:173112"/>
        <dbReference type="EC" id="2.7.7.7"/>
    </reaction>
</comment>
<evidence type="ECO:0000256" key="18">
    <source>
        <dbReference type="ARBA" id="ARBA00023242"/>
    </source>
</evidence>
<evidence type="ECO:0000256" key="12">
    <source>
        <dbReference type="ARBA" id="ARBA00022771"/>
    </source>
</evidence>
<dbReference type="CDD" id="cd03586">
    <property type="entry name" value="PolY_Pol_IV_kappa"/>
    <property type="match status" value="1"/>
</dbReference>
<dbReference type="WBParaSite" id="PgR003_g121_t02">
    <property type="protein sequence ID" value="PgR003_g121_t02"/>
    <property type="gene ID" value="PgR003_g121"/>
</dbReference>
<dbReference type="PANTHER" id="PTHR11076">
    <property type="entry name" value="DNA REPAIR POLYMERASE UMUC / TRANSFERASE FAMILY MEMBER"/>
    <property type="match status" value="1"/>
</dbReference>
<evidence type="ECO:0000256" key="8">
    <source>
        <dbReference type="ARBA" id="ARBA00022695"/>
    </source>
</evidence>
<keyword evidence="15" id="KW-0239">DNA-directed DNA polymerase</keyword>
<dbReference type="InterPro" id="IPR022880">
    <property type="entry name" value="DNApol_IV"/>
</dbReference>
<keyword evidence="14" id="KW-0460">Magnesium</keyword>
<dbReference type="GO" id="GO:0006281">
    <property type="term" value="P:DNA repair"/>
    <property type="evidence" value="ECO:0007669"/>
    <property type="project" value="UniProtKB-KW"/>
</dbReference>
<dbReference type="FunFam" id="3.40.1170.60:FF:000002">
    <property type="entry name" value="Polymerase (DNA directed) kappa"/>
    <property type="match status" value="1"/>
</dbReference>
<dbReference type="GO" id="GO:0008270">
    <property type="term" value="F:zinc ion binding"/>
    <property type="evidence" value="ECO:0007669"/>
    <property type="project" value="UniProtKB-KW"/>
</dbReference>
<evidence type="ECO:0000256" key="6">
    <source>
        <dbReference type="ARBA" id="ARBA00022457"/>
    </source>
</evidence>
<keyword evidence="6" id="KW-0515">Mutator protein</keyword>
<keyword evidence="8" id="KW-0548">Nucleotidyltransferase</keyword>
<keyword evidence="11" id="KW-0227">DNA damage</keyword>
<dbReference type="PANTHER" id="PTHR11076:SF33">
    <property type="entry name" value="DNA POLYMERASE KAPPA"/>
    <property type="match status" value="1"/>
</dbReference>
<dbReference type="Gene3D" id="3.30.160.60">
    <property type="entry name" value="Classic Zinc Finger"/>
    <property type="match status" value="1"/>
</dbReference>
<dbReference type="GO" id="GO:0042276">
    <property type="term" value="P:error-prone translesion synthesis"/>
    <property type="evidence" value="ECO:0007669"/>
    <property type="project" value="TreeGrafter"/>
</dbReference>
<comment type="cofactor">
    <cofactor evidence="1">
        <name>Mg(2+)</name>
        <dbReference type="ChEBI" id="CHEBI:18420"/>
    </cofactor>
</comment>
<keyword evidence="10" id="KW-0479">Metal-binding</keyword>
<dbReference type="InterPro" id="IPR043128">
    <property type="entry name" value="Rev_trsase/Diguanyl_cyclase"/>
</dbReference>
<evidence type="ECO:0000256" key="5">
    <source>
        <dbReference type="ARBA" id="ARBA00016178"/>
    </source>
</evidence>
<evidence type="ECO:0000256" key="14">
    <source>
        <dbReference type="ARBA" id="ARBA00022842"/>
    </source>
</evidence>
<dbReference type="Gene3D" id="1.10.150.810">
    <property type="match status" value="1"/>
</dbReference>
<evidence type="ECO:0000313" key="22">
    <source>
        <dbReference type="Proteomes" id="UP000887569"/>
    </source>
</evidence>
<evidence type="ECO:0000259" key="21">
    <source>
        <dbReference type="PROSITE" id="PS50173"/>
    </source>
</evidence>
<keyword evidence="7" id="KW-0808">Transferase</keyword>
<keyword evidence="13" id="KW-0862">Zinc</keyword>
<protein>
    <recommendedName>
        <fullName evidence="5">DNA polymerase kappa</fullName>
        <ecNumber evidence="4">2.7.7.7</ecNumber>
    </recommendedName>
</protein>
<evidence type="ECO:0000256" key="2">
    <source>
        <dbReference type="ARBA" id="ARBA00004123"/>
    </source>
</evidence>
<evidence type="ECO:0000256" key="1">
    <source>
        <dbReference type="ARBA" id="ARBA00001946"/>
    </source>
</evidence>
<dbReference type="Gene3D" id="3.40.1170.60">
    <property type="match status" value="1"/>
</dbReference>
<dbReference type="GO" id="GO:0003887">
    <property type="term" value="F:DNA-directed DNA polymerase activity"/>
    <property type="evidence" value="ECO:0007669"/>
    <property type="project" value="UniProtKB-KW"/>
</dbReference>